<dbReference type="Proteomes" id="UP000744676">
    <property type="component" value="Unassembled WGS sequence"/>
</dbReference>
<gene>
    <name evidence="1" type="ORF">D0Z00_000592</name>
</gene>
<proteinExistence type="predicted"/>
<sequence>MSIDEEREDEDWQKIMASGFNAGGIDSAVPSLGDDVIKHADNAIDYGEEDELADDEDLPEEEPPSGNNNIDDNDNELSALIAEGNNNIYKVQSTFSTSNAAPSHQSFATNNYEESLEERVGSDYAAALMDFDDDWMGGGSGGYSLDNLKSGFNLPQGANGLGGLSGTGLDMDINMPDALRSSTTTEVHQSHSQQQQLQQEGPLTQLDATNLDGQKQADPESDKKLLKLYYPDFVPDGILKINTIFTPRSAKLKMVVFRVLNKSEHHRISVKDISAHFPGQNEMQNRQRLKEFMEFQRTGPDQGFWKMRGKEPLPNEDQIRAMISPEDIALLEAMQVGQQHLEDAGYSKTVDDEDEEGDSIEEQLAPWNITRNFINATQGKAMLQLHGEGDPSGCGEGFSFLRTSMKGGFKAMGESVNETLDKSKFGGHSYNVALQQKAYDDEISRIWYTQAKSLSNTNIDDLGWDETDAKRSGQESGNYEPKTPISSHGAGDDDNESDISHSTNQNQNKILKITRLVRDNNGTLQRKIETITEPNIIRAYVKRRREIEDSLIGIDQIAPSNDEEQNKRHRKRLESTLAKLQRNKDRRLVRKALKAGVELPKSQLSTGDKKKSNKGVGKGKSTTRKCATCGAIGHIRTKYVFHYLMCS</sequence>
<evidence type="ECO:0000313" key="2">
    <source>
        <dbReference type="Proteomes" id="UP000744676"/>
    </source>
</evidence>
<evidence type="ECO:0000313" key="1">
    <source>
        <dbReference type="EMBL" id="KAF5101937.1"/>
    </source>
</evidence>
<organism evidence="1 2">
    <name type="scientific">Geotrichum galactomycetum</name>
    <dbReference type="NCBI Taxonomy" id="27317"/>
    <lineage>
        <taxon>Eukaryota</taxon>
        <taxon>Fungi</taxon>
        <taxon>Dikarya</taxon>
        <taxon>Ascomycota</taxon>
        <taxon>Saccharomycotina</taxon>
        <taxon>Dipodascomycetes</taxon>
        <taxon>Dipodascales</taxon>
        <taxon>Dipodascaceae</taxon>
        <taxon>Geotrichum</taxon>
    </lineage>
</organism>
<keyword evidence="2" id="KW-1185">Reference proteome</keyword>
<name>A0ACB6V9E9_9ASCO</name>
<dbReference type="EMBL" id="QVQA01000008">
    <property type="protein sequence ID" value="KAF5101937.1"/>
    <property type="molecule type" value="Genomic_DNA"/>
</dbReference>
<comment type="caution">
    <text evidence="1">The sequence shown here is derived from an EMBL/GenBank/DDBJ whole genome shotgun (WGS) entry which is preliminary data.</text>
</comment>
<protein>
    <submittedName>
        <fullName evidence="1">Uncharacterized protein</fullName>
    </submittedName>
</protein>
<accession>A0ACB6V9E9</accession>
<reference evidence="1 2" key="1">
    <citation type="journal article" date="2020" name="Front. Microbiol.">
        <title>Phenotypic and Genetic Characterization of the Cheese Ripening Yeast Geotrichum candidum.</title>
        <authorList>
            <person name="Perkins V."/>
            <person name="Vignola S."/>
            <person name="Lessard M.H."/>
            <person name="Plante P.L."/>
            <person name="Corbeil J."/>
            <person name="Dugat-Bony E."/>
            <person name="Frenette M."/>
            <person name="Labrie S."/>
        </authorList>
    </citation>
    <scope>NUCLEOTIDE SEQUENCE [LARGE SCALE GENOMIC DNA]</scope>
    <source>
        <strain evidence="1 2">LMA-1147</strain>
    </source>
</reference>